<feature type="signal peptide" evidence="3">
    <location>
        <begin position="1"/>
        <end position="26"/>
    </location>
</feature>
<name>A0A9D1KEU9_9FIRM</name>
<protein>
    <submittedName>
        <fullName evidence="5">DUF4349 domain-containing protein</fullName>
    </submittedName>
</protein>
<keyword evidence="2" id="KW-1133">Transmembrane helix</keyword>
<keyword evidence="2" id="KW-0812">Transmembrane</keyword>
<accession>A0A9D1KEU9</accession>
<evidence type="ECO:0000256" key="1">
    <source>
        <dbReference type="SAM" id="Coils"/>
    </source>
</evidence>
<evidence type="ECO:0000259" key="4">
    <source>
        <dbReference type="Pfam" id="PF14257"/>
    </source>
</evidence>
<evidence type="ECO:0000313" key="5">
    <source>
        <dbReference type="EMBL" id="HIT41065.1"/>
    </source>
</evidence>
<feature type="transmembrane region" description="Helical" evidence="2">
    <location>
        <begin position="276"/>
        <end position="308"/>
    </location>
</feature>
<feature type="domain" description="DUF4349" evidence="4">
    <location>
        <begin position="88"/>
        <end position="305"/>
    </location>
</feature>
<evidence type="ECO:0000313" key="6">
    <source>
        <dbReference type="Proteomes" id="UP000886860"/>
    </source>
</evidence>
<dbReference type="Proteomes" id="UP000886860">
    <property type="component" value="Unassembled WGS sequence"/>
</dbReference>
<proteinExistence type="predicted"/>
<dbReference type="Pfam" id="PF14257">
    <property type="entry name" value="DUF4349"/>
    <property type="match status" value="1"/>
</dbReference>
<reference evidence="5" key="1">
    <citation type="submission" date="2020-10" db="EMBL/GenBank/DDBJ databases">
        <authorList>
            <person name="Gilroy R."/>
        </authorList>
    </citation>
    <scope>NUCLEOTIDE SEQUENCE</scope>
    <source>
        <strain evidence="5">CHK123-3438</strain>
    </source>
</reference>
<comment type="caution">
    <text evidence="5">The sequence shown here is derived from an EMBL/GenBank/DDBJ whole genome shotgun (WGS) entry which is preliminary data.</text>
</comment>
<dbReference type="AlphaFoldDB" id="A0A9D1KEU9"/>
<keyword evidence="3" id="KW-0732">Signal</keyword>
<evidence type="ECO:0000256" key="3">
    <source>
        <dbReference type="SAM" id="SignalP"/>
    </source>
</evidence>
<dbReference type="InterPro" id="IPR025645">
    <property type="entry name" value="DUF4349"/>
</dbReference>
<evidence type="ECO:0000256" key="2">
    <source>
        <dbReference type="SAM" id="Phobius"/>
    </source>
</evidence>
<reference evidence="5" key="2">
    <citation type="journal article" date="2021" name="PeerJ">
        <title>Extensive microbial diversity within the chicken gut microbiome revealed by metagenomics and culture.</title>
        <authorList>
            <person name="Gilroy R."/>
            <person name="Ravi A."/>
            <person name="Getino M."/>
            <person name="Pursley I."/>
            <person name="Horton D.L."/>
            <person name="Alikhan N.F."/>
            <person name="Baker D."/>
            <person name="Gharbi K."/>
            <person name="Hall N."/>
            <person name="Watson M."/>
            <person name="Adriaenssens E.M."/>
            <person name="Foster-Nyarko E."/>
            <person name="Jarju S."/>
            <person name="Secka A."/>
            <person name="Antonio M."/>
            <person name="Oren A."/>
            <person name="Chaudhuri R.R."/>
            <person name="La Ragione R."/>
            <person name="Hildebrand F."/>
            <person name="Pallen M.J."/>
        </authorList>
    </citation>
    <scope>NUCLEOTIDE SEQUENCE</scope>
    <source>
        <strain evidence="5">CHK123-3438</strain>
    </source>
</reference>
<sequence>MKKGNFSRIRYPSFLLTAALILSLLAGGCGSSSSDSSAVAETAAVFENDSQQNMAAASENGAGASAGITSSFGSPSGTDDSDSFSLERKLIRTVSMNVETTEFDALITSIQENVSRLNGYIERSDISGNSITSQGYSSNRYGSMTIRIPADSLNDFVTQVEADGNVTYKSENVSDVTLQYSDVESRLKTLRTEQERLWELLAIADTTEAIIALEERLTEVTIEIESSESRLRYLDNSVTYNTVTLSIDEVDTESPTQPENIFQQIRRGFSQNLSSLLSFLSAAVIGILSGSPTLIFILLMALLIWLLFKKLPVKIRRERKKKLHASEDIHAVLQEDEEPDSEKKS</sequence>
<gene>
    <name evidence="5" type="ORF">IAB60_03020</name>
</gene>
<dbReference type="PROSITE" id="PS51257">
    <property type="entry name" value="PROKAR_LIPOPROTEIN"/>
    <property type="match status" value="1"/>
</dbReference>
<keyword evidence="2" id="KW-0472">Membrane</keyword>
<keyword evidence="1" id="KW-0175">Coiled coil</keyword>
<feature type="chain" id="PRO_5039019416" evidence="3">
    <location>
        <begin position="27"/>
        <end position="345"/>
    </location>
</feature>
<organism evidence="5 6">
    <name type="scientific">Candidatus Caccovicinus merdipullorum</name>
    <dbReference type="NCBI Taxonomy" id="2840724"/>
    <lineage>
        <taxon>Bacteria</taxon>
        <taxon>Bacillati</taxon>
        <taxon>Bacillota</taxon>
        <taxon>Clostridia</taxon>
        <taxon>Eubacteriales</taxon>
        <taxon>Candidatus Caccovicinus</taxon>
    </lineage>
</organism>
<dbReference type="EMBL" id="DVKS01000051">
    <property type="protein sequence ID" value="HIT41065.1"/>
    <property type="molecule type" value="Genomic_DNA"/>
</dbReference>
<feature type="coiled-coil region" evidence="1">
    <location>
        <begin position="203"/>
        <end position="230"/>
    </location>
</feature>